<name>I4GPS6_MICAE</name>
<organism evidence="2 3">
    <name type="scientific">Microcystis aeruginosa PCC 9443</name>
    <dbReference type="NCBI Taxonomy" id="1160281"/>
    <lineage>
        <taxon>Bacteria</taxon>
        <taxon>Bacillati</taxon>
        <taxon>Cyanobacteriota</taxon>
        <taxon>Cyanophyceae</taxon>
        <taxon>Oscillatoriophycideae</taxon>
        <taxon>Chroococcales</taxon>
        <taxon>Microcystaceae</taxon>
        <taxon>Microcystis</taxon>
    </lineage>
</organism>
<dbReference type="HOGENOM" id="CLU_039068_0_1_3"/>
<dbReference type="InterPro" id="IPR050447">
    <property type="entry name" value="Erg6_SMT_methyltransf"/>
</dbReference>
<dbReference type="CDD" id="cd02440">
    <property type="entry name" value="AdoMet_MTases"/>
    <property type="match status" value="1"/>
</dbReference>
<sequence>MKISTSEAYLQDRDQVIQILTNFWDKISYTFDETWGPHIHHGYFDDGANLTLFEAQELLTHKLIDLVDGREIKRILDAGCGMGVTSIYLTQRLNAVVNGVTLSPEQVEIARKKAKQKGIDTVEFQVEDVHSLKSFPDGSFDLVWSLESCEQFYDKPLFLQQANRVLQPNGYLMLATWCSGHEEYTDRDAEKYKRLCKALDLPYMPTIDYYARALEDAGFNIILKEDWSDKVAKTWSIAPANFYRKFWNYILKTGFRGFKFVQDFKLMDQGYKENRVRYGVFLAQKK</sequence>
<accession>I4GPS6</accession>
<protein>
    <submittedName>
        <fullName evidence="2">Putative Tocopherol O-methyltransferase, chloroplastic</fullName>
        <ecNumber evidence="2">2.1.1.95</ecNumber>
    </submittedName>
</protein>
<dbReference type="Proteomes" id="UP000003480">
    <property type="component" value="Unassembled WGS sequence"/>
</dbReference>
<comment type="caution">
    <text evidence="2">The sequence shown here is derived from an EMBL/GenBank/DDBJ whole genome shotgun (WGS) entry which is preliminary data.</text>
</comment>
<dbReference type="EMBL" id="CAIJ01000579">
    <property type="protein sequence ID" value="CCI09994.1"/>
    <property type="molecule type" value="Genomic_DNA"/>
</dbReference>
<keyword evidence="2" id="KW-0808">Transferase</keyword>
<dbReference type="EC" id="2.1.1.95" evidence="2"/>
<dbReference type="PANTHER" id="PTHR44068:SF11">
    <property type="entry name" value="GERANYL DIPHOSPHATE 2-C-METHYLTRANSFERASE"/>
    <property type="match status" value="1"/>
</dbReference>
<dbReference type="PANTHER" id="PTHR44068">
    <property type="entry name" value="ZGC:194242"/>
    <property type="match status" value="1"/>
</dbReference>
<dbReference type="GO" id="GO:0032259">
    <property type="term" value="P:methylation"/>
    <property type="evidence" value="ECO:0007669"/>
    <property type="project" value="UniProtKB-KW"/>
</dbReference>
<evidence type="ECO:0000259" key="1">
    <source>
        <dbReference type="Pfam" id="PF13847"/>
    </source>
</evidence>
<proteinExistence type="predicted"/>
<dbReference type="InterPro" id="IPR025714">
    <property type="entry name" value="Methyltranfer_dom"/>
</dbReference>
<evidence type="ECO:0000313" key="2">
    <source>
        <dbReference type="EMBL" id="CCI09994.1"/>
    </source>
</evidence>
<keyword evidence="2" id="KW-0489">Methyltransferase</keyword>
<feature type="domain" description="Methyltransferase" evidence="1">
    <location>
        <begin position="73"/>
        <end position="181"/>
    </location>
</feature>
<dbReference type="Pfam" id="PF13847">
    <property type="entry name" value="Methyltransf_31"/>
    <property type="match status" value="1"/>
</dbReference>
<dbReference type="GO" id="GO:0050342">
    <property type="term" value="F:tocopherol C-methyltransferase activity"/>
    <property type="evidence" value="ECO:0007669"/>
    <property type="project" value="UniProtKB-EC"/>
</dbReference>
<dbReference type="RefSeq" id="WP_002765197.1">
    <property type="nucleotide sequence ID" value="NZ_HE972935.1"/>
</dbReference>
<gene>
    <name evidence="2" type="ORF">MICAC_620004</name>
</gene>
<evidence type="ECO:0000313" key="3">
    <source>
        <dbReference type="Proteomes" id="UP000003480"/>
    </source>
</evidence>
<reference evidence="2 3" key="1">
    <citation type="submission" date="2012-04" db="EMBL/GenBank/DDBJ databases">
        <authorList>
            <person name="Genoscope - CEA"/>
        </authorList>
    </citation>
    <scope>NUCLEOTIDE SEQUENCE [LARGE SCALE GENOMIC DNA]</scope>
    <source>
        <strain evidence="2 3">9443</strain>
    </source>
</reference>
<dbReference type="Gene3D" id="3.40.50.150">
    <property type="entry name" value="Vaccinia Virus protein VP39"/>
    <property type="match status" value="1"/>
</dbReference>
<dbReference type="AlphaFoldDB" id="I4GPS6"/>
<dbReference type="SUPFAM" id="SSF53335">
    <property type="entry name" value="S-adenosyl-L-methionine-dependent methyltransferases"/>
    <property type="match status" value="1"/>
</dbReference>
<dbReference type="InterPro" id="IPR029063">
    <property type="entry name" value="SAM-dependent_MTases_sf"/>
</dbReference>